<dbReference type="PANTHER" id="PTHR43272">
    <property type="entry name" value="LONG-CHAIN-FATTY-ACID--COA LIGASE"/>
    <property type="match status" value="1"/>
</dbReference>
<dbReference type="InterPro" id="IPR020845">
    <property type="entry name" value="AMP-binding_CS"/>
</dbReference>
<evidence type="ECO:0000256" key="4">
    <source>
        <dbReference type="ARBA" id="ARBA00022840"/>
    </source>
</evidence>
<feature type="binding site" evidence="5">
    <location>
        <position position="773"/>
    </location>
    <ligand>
        <name>NADP(+)</name>
        <dbReference type="ChEBI" id="CHEBI:58349"/>
    </ligand>
</feature>
<feature type="modified residue" description="O-(pantetheine 4'-phosphoryl)serine" evidence="5">
    <location>
        <position position="636"/>
    </location>
</feature>
<dbReference type="NCBIfam" id="NF041592">
    <property type="entry name" value="carboxyl_red"/>
    <property type="match status" value="1"/>
</dbReference>
<dbReference type="OrthoDB" id="9803968at2"/>
<dbReference type="InterPro" id="IPR010080">
    <property type="entry name" value="Thioester_reductase-like_dom"/>
</dbReference>
<gene>
    <name evidence="5" type="primary">car</name>
    <name evidence="7" type="ORF">F8566_44005</name>
</gene>
<feature type="binding site" evidence="5">
    <location>
        <position position="905"/>
    </location>
    <ligand>
        <name>NADP(+)</name>
        <dbReference type="ChEBI" id="CHEBI:58349"/>
    </ligand>
</feature>
<dbReference type="PROSITE" id="PS00455">
    <property type="entry name" value="AMP_BINDING"/>
    <property type="match status" value="1"/>
</dbReference>
<dbReference type="Pfam" id="PF07993">
    <property type="entry name" value="NAD_binding_4"/>
    <property type="match status" value="1"/>
</dbReference>
<dbReference type="NCBIfam" id="TIGR01746">
    <property type="entry name" value="Thioester-redct"/>
    <property type="match status" value="1"/>
</dbReference>
<evidence type="ECO:0000256" key="1">
    <source>
        <dbReference type="ARBA" id="ARBA00022450"/>
    </source>
</evidence>
<keyword evidence="1 5" id="KW-0596">Phosphopantetheine</keyword>
<keyword evidence="4 5" id="KW-0067">ATP-binding</keyword>
<evidence type="ECO:0000256" key="5">
    <source>
        <dbReference type="HAMAP-Rule" id="MF_02247"/>
    </source>
</evidence>
<feature type="binding site" evidence="5">
    <location>
        <position position="563"/>
    </location>
    <ligand>
        <name>AMP</name>
        <dbReference type="ChEBI" id="CHEBI:456215"/>
    </ligand>
</feature>
<comment type="catalytic activity">
    <reaction evidence="5">
        <text>a carboxylate + ATP + NADPH + H(+) = an aldehyde + AMP + diphosphate + NADP(+)</text>
        <dbReference type="Rhea" id="RHEA:50916"/>
        <dbReference type="ChEBI" id="CHEBI:15378"/>
        <dbReference type="ChEBI" id="CHEBI:17478"/>
        <dbReference type="ChEBI" id="CHEBI:29067"/>
        <dbReference type="ChEBI" id="CHEBI:30616"/>
        <dbReference type="ChEBI" id="CHEBI:33019"/>
        <dbReference type="ChEBI" id="CHEBI:57783"/>
        <dbReference type="ChEBI" id="CHEBI:58349"/>
        <dbReference type="ChEBI" id="CHEBI:456215"/>
    </reaction>
</comment>
<feature type="domain" description="Carrier" evidence="6">
    <location>
        <begin position="602"/>
        <end position="677"/>
    </location>
</feature>
<feature type="binding site" evidence="5">
    <location>
        <begin position="736"/>
        <end position="739"/>
    </location>
    <ligand>
        <name>NADP(+)</name>
        <dbReference type="ChEBI" id="CHEBI:58349"/>
    </ligand>
</feature>
<reference evidence="7 8" key="1">
    <citation type="submission" date="2019-09" db="EMBL/GenBank/DDBJ databases">
        <title>Actinomadura physcomitrii sp. nov., a novel actinomycete isolated from moss [Physcomitrium sphaericum (Ludw) Fuernr].</title>
        <authorList>
            <person name="Zhuang X."/>
            <person name="Liu C."/>
        </authorList>
    </citation>
    <scope>NUCLEOTIDE SEQUENCE [LARGE SCALE GENOMIC DNA]</scope>
    <source>
        <strain evidence="7 8">HMC1</strain>
    </source>
</reference>
<dbReference type="Pfam" id="PF13193">
    <property type="entry name" value="AMP-binding_C"/>
    <property type="match status" value="1"/>
</dbReference>
<dbReference type="Gene3D" id="1.10.1200.10">
    <property type="entry name" value="ACP-like"/>
    <property type="match status" value="1"/>
</dbReference>
<dbReference type="InterPro" id="IPR025110">
    <property type="entry name" value="AMP-bd_C"/>
</dbReference>
<dbReference type="InterPro" id="IPR000873">
    <property type="entry name" value="AMP-dep_synth/lig_dom"/>
</dbReference>
<organism evidence="7 8">
    <name type="scientific">Actinomadura rudentiformis</name>
    <dbReference type="NCBI Taxonomy" id="359158"/>
    <lineage>
        <taxon>Bacteria</taxon>
        <taxon>Bacillati</taxon>
        <taxon>Actinomycetota</taxon>
        <taxon>Actinomycetes</taxon>
        <taxon>Streptosporangiales</taxon>
        <taxon>Thermomonosporaceae</taxon>
        <taxon>Actinomadura</taxon>
    </lineage>
</organism>
<evidence type="ECO:0000256" key="2">
    <source>
        <dbReference type="ARBA" id="ARBA00022553"/>
    </source>
</evidence>
<dbReference type="HAMAP" id="MF_02247">
    <property type="entry name" value="Carbox_acid_reduct"/>
    <property type="match status" value="1"/>
</dbReference>
<dbReference type="InterPro" id="IPR013120">
    <property type="entry name" value="FAR_NAD-bd"/>
</dbReference>
<name>A0A6H9YKW3_9ACTN</name>
<dbReference type="GO" id="GO:0016020">
    <property type="term" value="C:membrane"/>
    <property type="evidence" value="ECO:0007669"/>
    <property type="project" value="TreeGrafter"/>
</dbReference>
<dbReference type="AlphaFoldDB" id="A0A6H9YKW3"/>
<keyword evidence="5" id="KW-0521">NADP</keyword>
<dbReference type="Pfam" id="PF00501">
    <property type="entry name" value="AMP-binding"/>
    <property type="match status" value="1"/>
</dbReference>
<feature type="binding site" evidence="5">
    <location>
        <position position="245"/>
    </location>
    <ligand>
        <name>AMP</name>
        <dbReference type="ChEBI" id="CHEBI:456215"/>
    </ligand>
</feature>
<dbReference type="Pfam" id="PF00550">
    <property type="entry name" value="PP-binding"/>
    <property type="match status" value="1"/>
</dbReference>
<sequence>MDGYAGRPALGERVKEAVIDPVSGRKVLRLLPRFTTITYAELWERAGATAAEWHLDVQRPVNAGDFVALYGFTSADYTVLDLACLRLGAVTVPLPSNAPVARLTPIVEETAPCVLAASLEVLDSAVELVLSATSKPRLLVFDYHPEVDDEREMLEAAGERLARAGLSALDTLASVIERGRPLPDVPLPRPKPDEDPMQLLLYTSGSTGSPKGAIYTERMQHRLWAGVGHADAEHVVSINYMPLSHTAGRAALYGTLGRGGTACFTAKSDASTLLEDMELARPTELLLVPRICEILFQEYQRELTRRSSSSESTDRSALEAAVAADLRDRLLGGRVREVSCGSAPLSPELKRFLESSLGLPLHNVYGSTEAGVVLRDSRVLRPPVIAYKLVDVPELGYFATDSPYPRGELLLKMTSMARGYYKRPEVTAEVFTENGFYRTGDIMAETGPDELIYIDRRNNVLKLAQGEFVAISRLESVLVSSPLIRQIFVYGNSERAYPLAVVVPTDQAIEQAASHEDLKLAIAESMQRIARQAELESYEIPRDFLIETEPFSVTNGLLSELRKSLRPQLKARYGDRLEALYEQLASGQEDALRALREAGPDQPVFETIRRAAGVLLGCSPADLTATVHFTDLGVDSLSALSFSRLLRDVLDVEIPVGVLLSPANDLRTIADHIEAERALSVKRPSFAAVHGADATQLSAADLTLEKFLDMEVLENAGRLPRAVRATPQTILLTGANGFLGRFMCLDWLEWIAETGGRLICLVRGRDAADARRRLCAAFDTGDADLLRRYQNLAGDDLDVVPGDIGLQHLGLDQDTWSRLAADVDLVLHPAALVNHVLPYDQLFGPNVVGTAEVIRLALTGNVKPLTYISTVGMAGELDPAQLDEAADIRKVSPARTLSDTYASGYASSKWAGEVLLREAHETCGLPVTVFRSDMILAHTRHAGQLNVPDIFTRLLFSLVTTGIAPASFYRTDTKETLPQAHYDGLPVDFVAQAVNTLSGRNTDRYRTYNVVNPHDDGISLDTFVDWLIHAGHPIHRIDSCDDWFTRFETALRALPEAQRSHSLLPLLHAYRHPDDPMNGSPFPSDRFARAVREVGIGPDNDIPHLSAALIIKYVTDLRGLNLLQS</sequence>
<dbReference type="PROSITE" id="PS50075">
    <property type="entry name" value="CARRIER"/>
    <property type="match status" value="1"/>
</dbReference>
<dbReference type="SUPFAM" id="SSF51735">
    <property type="entry name" value="NAD(P)-binding Rossmann-fold domains"/>
    <property type="match status" value="1"/>
</dbReference>
<accession>A0A6H9YKW3</accession>
<proteinExistence type="inferred from homology"/>
<evidence type="ECO:0000313" key="8">
    <source>
        <dbReference type="Proteomes" id="UP000468735"/>
    </source>
</evidence>
<feature type="binding site" evidence="5">
    <location>
        <position position="441"/>
    </location>
    <ligand>
        <name>AMP</name>
        <dbReference type="ChEBI" id="CHEBI:456215"/>
    </ligand>
</feature>
<comment type="similarity">
    <text evidence="5">Belongs to the ATP-dependent AMP-binding enzyme family. Carboxylic acid reductase subfamily.</text>
</comment>
<dbReference type="SMART" id="SM00823">
    <property type="entry name" value="PKS_PP"/>
    <property type="match status" value="1"/>
</dbReference>
<comment type="caution">
    <text evidence="7">The sequence shown here is derived from an EMBL/GenBank/DDBJ whole genome shotgun (WGS) entry which is preliminary data.</text>
</comment>
<comment type="domain">
    <text evidence="5">The N-terminal domain likely catalyzes substrate activation by formation of an initial acyl-AMP intermediate, the central region contains the phosphopantetheine attachment site, and the C-terminal domain catalyzes the reduction by NADPH of the intermediate thioester formed from the attack of the phosphopantetheine thiol at the carbonyl carbon of acyl-AMP.</text>
</comment>
<dbReference type="GO" id="GO:0005524">
    <property type="term" value="F:ATP binding"/>
    <property type="evidence" value="ECO:0007669"/>
    <property type="project" value="UniProtKB-UniRule"/>
</dbReference>
<protein>
    <recommendedName>
        <fullName evidence="5">Carboxylic acid reductase</fullName>
        <shortName evidence="5">CAR</shortName>
        <ecNumber evidence="5">1.2.1.-</ecNumber>
    </recommendedName>
    <alternativeName>
        <fullName evidence="5">ATP/NADPH-dependent carboxylic acid reductase</fullName>
    </alternativeName>
</protein>
<dbReference type="GO" id="GO:0031177">
    <property type="term" value="F:phosphopantetheine binding"/>
    <property type="evidence" value="ECO:0007669"/>
    <property type="project" value="UniProtKB-UniRule"/>
</dbReference>
<dbReference type="InterPro" id="IPR036291">
    <property type="entry name" value="NAD(P)-bd_dom_sf"/>
</dbReference>
<dbReference type="Gene3D" id="3.40.50.720">
    <property type="entry name" value="NAD(P)-binding Rossmann-like Domain"/>
    <property type="match status" value="1"/>
</dbReference>
<dbReference type="EC" id="1.2.1.-" evidence="5"/>
<feature type="binding site" evidence="5">
    <location>
        <position position="763"/>
    </location>
    <ligand>
        <name>NADP(+)</name>
        <dbReference type="ChEBI" id="CHEBI:58349"/>
    </ligand>
</feature>
<dbReference type="PANTHER" id="PTHR43272:SF33">
    <property type="entry name" value="AMP-BINDING DOMAIN-CONTAINING PROTEIN-RELATED"/>
    <property type="match status" value="1"/>
</dbReference>
<evidence type="ECO:0000256" key="3">
    <source>
        <dbReference type="ARBA" id="ARBA00022741"/>
    </source>
</evidence>
<feature type="binding site" evidence="5">
    <location>
        <position position="932"/>
    </location>
    <ligand>
        <name>NADP(+)</name>
        <dbReference type="ChEBI" id="CHEBI:58349"/>
    </ligand>
</feature>
<comment type="caution">
    <text evidence="5">Lacks conserved residue(s) required for the propagation of feature annotation.</text>
</comment>
<feature type="binding site" evidence="5">
    <location>
        <position position="909"/>
    </location>
    <ligand>
        <name>NADP(+)</name>
        <dbReference type="ChEBI" id="CHEBI:58349"/>
    </ligand>
</feature>
<dbReference type="InterPro" id="IPR046407">
    <property type="entry name" value="CAR"/>
</dbReference>
<dbReference type="Gene3D" id="3.40.50.12780">
    <property type="entry name" value="N-terminal domain of ligase-like"/>
    <property type="match status" value="1"/>
</dbReference>
<comment type="cofactor">
    <cofactor evidence="5">
        <name>pantetheine 4'-phosphate</name>
        <dbReference type="ChEBI" id="CHEBI:47942"/>
    </cofactor>
    <text evidence="5">Binds 1 phosphopantetheine covalently.</text>
</comment>
<feature type="binding site" evidence="5">
    <location>
        <position position="342"/>
    </location>
    <ligand>
        <name>AMP</name>
        <dbReference type="ChEBI" id="CHEBI:456215"/>
    </ligand>
</feature>
<dbReference type="InterPro" id="IPR036736">
    <property type="entry name" value="ACP-like_sf"/>
</dbReference>
<dbReference type="SUPFAM" id="SSF47336">
    <property type="entry name" value="ACP-like"/>
    <property type="match status" value="1"/>
</dbReference>
<dbReference type="InterPro" id="IPR009081">
    <property type="entry name" value="PP-bd_ACP"/>
</dbReference>
<dbReference type="InterPro" id="IPR042099">
    <property type="entry name" value="ANL_N_sf"/>
</dbReference>
<keyword evidence="3 5" id="KW-0547">Nucleotide-binding</keyword>
<dbReference type="GO" id="GO:0004467">
    <property type="term" value="F:long-chain fatty acid-CoA ligase activity"/>
    <property type="evidence" value="ECO:0007669"/>
    <property type="project" value="TreeGrafter"/>
</dbReference>
<feature type="binding site" evidence="5">
    <location>
        <position position="462"/>
    </location>
    <ligand>
        <name>AMP</name>
        <dbReference type="ChEBI" id="CHEBI:456215"/>
    </ligand>
</feature>
<dbReference type="Proteomes" id="UP000468735">
    <property type="component" value="Unassembled WGS sequence"/>
</dbReference>
<keyword evidence="5" id="KW-0560">Oxidoreductase</keyword>
<feature type="binding site" evidence="5">
    <location>
        <position position="869"/>
    </location>
    <ligand>
        <name>NADP(+)</name>
        <dbReference type="ChEBI" id="CHEBI:58349"/>
    </ligand>
</feature>
<dbReference type="InterPro" id="IPR020806">
    <property type="entry name" value="PKS_PP-bd"/>
</dbReference>
<keyword evidence="2 5" id="KW-0597">Phosphoprotein</keyword>
<dbReference type="SUPFAM" id="SSF56801">
    <property type="entry name" value="Acetyl-CoA synthetase-like"/>
    <property type="match status" value="1"/>
</dbReference>
<dbReference type="CDD" id="cd05235">
    <property type="entry name" value="SDR_e1"/>
    <property type="match status" value="1"/>
</dbReference>
<feature type="binding site" evidence="5">
    <location>
        <begin position="829"/>
        <end position="831"/>
    </location>
    <ligand>
        <name>NADP(+)</name>
        <dbReference type="ChEBI" id="CHEBI:58349"/>
    </ligand>
</feature>
<evidence type="ECO:0000259" key="6">
    <source>
        <dbReference type="PROSITE" id="PS50075"/>
    </source>
</evidence>
<keyword evidence="8" id="KW-1185">Reference proteome</keyword>
<feature type="binding site" evidence="5">
    <location>
        <position position="368"/>
    </location>
    <ligand>
        <name>AMP</name>
        <dbReference type="ChEBI" id="CHEBI:456215"/>
    </ligand>
</feature>
<evidence type="ECO:0000313" key="7">
    <source>
        <dbReference type="EMBL" id="KAB2340879.1"/>
    </source>
</evidence>
<comment type="function">
    <text evidence="5">Catalyzes the ATP- and NADPH-dependent reduction of carboxylic acids to the corresponding aldehydes.</text>
</comment>
<dbReference type="EMBL" id="WBMT01000028">
    <property type="protein sequence ID" value="KAB2340879.1"/>
    <property type="molecule type" value="Genomic_DNA"/>
</dbReference>
<dbReference type="GO" id="GO:0016620">
    <property type="term" value="F:oxidoreductase activity, acting on the aldehyde or oxo group of donors, NAD or NADP as acceptor"/>
    <property type="evidence" value="ECO:0007669"/>
    <property type="project" value="UniProtKB-UniRule"/>
</dbReference>
<dbReference type="GO" id="GO:0050661">
    <property type="term" value="F:NADP binding"/>
    <property type="evidence" value="ECO:0007669"/>
    <property type="project" value="UniProtKB-UniRule"/>
</dbReference>